<name>A0A9X3XQ25_9CLOT</name>
<dbReference type="RefSeq" id="WP_272470688.1">
    <property type="nucleotide sequence ID" value="NZ_JAMRYU010000023.1"/>
</dbReference>
<proteinExistence type="predicted"/>
<evidence type="ECO:0000313" key="1">
    <source>
        <dbReference type="EMBL" id="MDC4242084.1"/>
    </source>
</evidence>
<dbReference type="AlphaFoldDB" id="A0A9X3XQ25"/>
<evidence type="ECO:0000313" key="2">
    <source>
        <dbReference type="Proteomes" id="UP001141183"/>
    </source>
</evidence>
<dbReference type="EMBL" id="JAMRYU010000023">
    <property type="protein sequence ID" value="MDC4242084.1"/>
    <property type="molecule type" value="Genomic_DNA"/>
</dbReference>
<gene>
    <name evidence="1" type="ORF">NE398_18270</name>
</gene>
<dbReference type="Proteomes" id="UP001141183">
    <property type="component" value="Unassembled WGS sequence"/>
</dbReference>
<protein>
    <submittedName>
        <fullName evidence="1">Uncharacterized protein</fullName>
    </submittedName>
</protein>
<comment type="caution">
    <text evidence="1">The sequence shown here is derived from an EMBL/GenBank/DDBJ whole genome shotgun (WGS) entry which is preliminary data.</text>
</comment>
<keyword evidence="2" id="KW-1185">Reference proteome</keyword>
<organism evidence="1 2">
    <name type="scientific">Clostridium tertium</name>
    <dbReference type="NCBI Taxonomy" id="1559"/>
    <lineage>
        <taxon>Bacteria</taxon>
        <taxon>Bacillati</taxon>
        <taxon>Bacillota</taxon>
        <taxon>Clostridia</taxon>
        <taxon>Eubacteriales</taxon>
        <taxon>Clostridiaceae</taxon>
        <taxon>Clostridium</taxon>
    </lineage>
</organism>
<reference evidence="1" key="1">
    <citation type="submission" date="2022-05" db="EMBL/GenBank/DDBJ databases">
        <title>Draft genome sequence of Clostridium tertium strain CP3 isolated from Peru.</title>
        <authorList>
            <person name="Hurtado R."/>
            <person name="Lima L."/>
            <person name="Sousa T."/>
            <person name="Jaiswal A.K."/>
            <person name="Tiwari S."/>
            <person name="Maturrano L."/>
            <person name="Brenig B."/>
            <person name="Azevedo V."/>
        </authorList>
    </citation>
    <scope>NUCLEOTIDE SEQUENCE</scope>
    <source>
        <strain evidence="1">CP3</strain>
    </source>
</reference>
<accession>A0A9X3XQ25</accession>
<sequence>MKVYYVNELLNTVISLDKINKLSSNTKLAINYKGREIIYNLDDIYNCRDWKVYTLEDNSLTLEDIRELMGKVDKDSELYNKLVKEEEDLLNILVEDKTIELERSLF</sequence>